<keyword evidence="4" id="KW-0804">Transcription</keyword>
<dbReference type="GO" id="GO:0003700">
    <property type="term" value="F:DNA-binding transcription factor activity"/>
    <property type="evidence" value="ECO:0007669"/>
    <property type="project" value="InterPro"/>
</dbReference>
<dbReference type="Pfam" id="PF00126">
    <property type="entry name" value="HTH_1"/>
    <property type="match status" value="1"/>
</dbReference>
<evidence type="ECO:0000259" key="5">
    <source>
        <dbReference type="PROSITE" id="PS50931"/>
    </source>
</evidence>
<proteinExistence type="inferred from homology"/>
<evidence type="ECO:0000256" key="2">
    <source>
        <dbReference type="ARBA" id="ARBA00023015"/>
    </source>
</evidence>
<dbReference type="InterPro" id="IPR058163">
    <property type="entry name" value="LysR-type_TF_proteobact-type"/>
</dbReference>
<evidence type="ECO:0000256" key="3">
    <source>
        <dbReference type="ARBA" id="ARBA00023125"/>
    </source>
</evidence>
<keyword evidence="7" id="KW-1185">Reference proteome</keyword>
<accession>A0A849VFD8</accession>
<dbReference type="CDD" id="cd08422">
    <property type="entry name" value="PBP2_CrgA_like"/>
    <property type="match status" value="1"/>
</dbReference>
<dbReference type="InterPro" id="IPR036388">
    <property type="entry name" value="WH-like_DNA-bd_sf"/>
</dbReference>
<dbReference type="AlphaFoldDB" id="A0A849VFD8"/>
<dbReference type="InterPro" id="IPR000847">
    <property type="entry name" value="LysR_HTH_N"/>
</dbReference>
<evidence type="ECO:0000256" key="1">
    <source>
        <dbReference type="ARBA" id="ARBA00009437"/>
    </source>
</evidence>
<dbReference type="PANTHER" id="PTHR30537">
    <property type="entry name" value="HTH-TYPE TRANSCRIPTIONAL REGULATOR"/>
    <property type="match status" value="1"/>
</dbReference>
<dbReference type="SUPFAM" id="SSF46785">
    <property type="entry name" value="Winged helix' DNA-binding domain"/>
    <property type="match status" value="1"/>
</dbReference>
<evidence type="ECO:0000256" key="4">
    <source>
        <dbReference type="ARBA" id="ARBA00023163"/>
    </source>
</evidence>
<dbReference type="PANTHER" id="PTHR30537:SF30">
    <property type="entry name" value="TRANSCRIPTIONAL REGULATOR-RELATED"/>
    <property type="match status" value="1"/>
</dbReference>
<dbReference type="InterPro" id="IPR005119">
    <property type="entry name" value="LysR_subst-bd"/>
</dbReference>
<sequence length="292" mass="32807">MIDELRALAIFAETVKQGSFRAAAQSLQLSPSVVSYQVSGIEKRLGVALLYRSTRRLSLTHEGEKLYQHAQAMLAAAQTGLSEINQNHQQLKGKLTISLPTALIKAPITRYLAQFSKQFPKVTLNVQYKDERSDLICEGIDLAVRAGDMPSSNLKSRRLGEIKRLMVCSSAYFEAKAAPKHIHDLADWNWISLAMLPHSRNVFNERGETLQIRYQSNITVNSIEAMTELCMLGLGVATPPDYLVKGYIEQQKMVQLFPKWQVEDIPLYAVWPNNVPQRGLVKSLLQFLSPLP</sequence>
<evidence type="ECO:0000313" key="7">
    <source>
        <dbReference type="Proteomes" id="UP000586305"/>
    </source>
</evidence>
<dbReference type="GO" id="GO:0006351">
    <property type="term" value="P:DNA-templated transcription"/>
    <property type="evidence" value="ECO:0007669"/>
    <property type="project" value="TreeGrafter"/>
</dbReference>
<comment type="similarity">
    <text evidence="1">Belongs to the LysR transcriptional regulatory family.</text>
</comment>
<dbReference type="InterPro" id="IPR036390">
    <property type="entry name" value="WH_DNA-bd_sf"/>
</dbReference>
<dbReference type="Gene3D" id="3.40.190.290">
    <property type="match status" value="1"/>
</dbReference>
<gene>
    <name evidence="6" type="ORF">HG263_13100</name>
</gene>
<feature type="domain" description="HTH lysR-type" evidence="5">
    <location>
        <begin position="3"/>
        <end position="60"/>
    </location>
</feature>
<dbReference type="FunFam" id="1.10.10.10:FF:000001">
    <property type="entry name" value="LysR family transcriptional regulator"/>
    <property type="match status" value="1"/>
</dbReference>
<comment type="caution">
    <text evidence="6">The sequence shown here is derived from an EMBL/GenBank/DDBJ whole genome shotgun (WGS) entry which is preliminary data.</text>
</comment>
<name>A0A849VFD8_9GAMM</name>
<dbReference type="Proteomes" id="UP000586305">
    <property type="component" value="Unassembled WGS sequence"/>
</dbReference>
<dbReference type="Pfam" id="PF03466">
    <property type="entry name" value="LysR_substrate"/>
    <property type="match status" value="1"/>
</dbReference>
<dbReference type="PROSITE" id="PS50931">
    <property type="entry name" value="HTH_LYSR"/>
    <property type="match status" value="1"/>
</dbReference>
<dbReference type="EMBL" id="JABBPG010000005">
    <property type="protein sequence ID" value="NOU51468.1"/>
    <property type="molecule type" value="Genomic_DNA"/>
</dbReference>
<protein>
    <submittedName>
        <fullName evidence="6">LysR family transcriptional regulator</fullName>
    </submittedName>
</protein>
<reference evidence="6 7" key="1">
    <citation type="submission" date="2020-04" db="EMBL/GenBank/DDBJ databases">
        <title>Pseudoalteromonas caenipelagi sp. nov., isolated from a tidal flat.</title>
        <authorList>
            <person name="Park S."/>
            <person name="Yoon J.-H."/>
        </authorList>
    </citation>
    <scope>NUCLEOTIDE SEQUENCE [LARGE SCALE GENOMIC DNA]</scope>
    <source>
        <strain evidence="6 7">JBTF-M23</strain>
    </source>
</reference>
<organism evidence="6 7">
    <name type="scientific">Pseudoalteromonas caenipelagi</name>
    <dbReference type="NCBI Taxonomy" id="2726988"/>
    <lineage>
        <taxon>Bacteria</taxon>
        <taxon>Pseudomonadati</taxon>
        <taxon>Pseudomonadota</taxon>
        <taxon>Gammaproteobacteria</taxon>
        <taxon>Alteromonadales</taxon>
        <taxon>Pseudoalteromonadaceae</taxon>
        <taxon>Pseudoalteromonas</taxon>
    </lineage>
</organism>
<dbReference type="Gene3D" id="1.10.10.10">
    <property type="entry name" value="Winged helix-like DNA-binding domain superfamily/Winged helix DNA-binding domain"/>
    <property type="match status" value="1"/>
</dbReference>
<dbReference type="GO" id="GO:0043565">
    <property type="term" value="F:sequence-specific DNA binding"/>
    <property type="evidence" value="ECO:0007669"/>
    <property type="project" value="TreeGrafter"/>
</dbReference>
<evidence type="ECO:0000313" key="6">
    <source>
        <dbReference type="EMBL" id="NOU51468.1"/>
    </source>
</evidence>
<dbReference type="SUPFAM" id="SSF53850">
    <property type="entry name" value="Periplasmic binding protein-like II"/>
    <property type="match status" value="1"/>
</dbReference>
<dbReference type="RefSeq" id="WP_171626533.1">
    <property type="nucleotide sequence ID" value="NZ_JABBPG010000005.1"/>
</dbReference>
<keyword evidence="2" id="KW-0805">Transcription regulation</keyword>
<keyword evidence="3" id="KW-0238">DNA-binding</keyword>